<evidence type="ECO:0000313" key="2">
    <source>
        <dbReference type="EMBL" id="KAK6160448.1"/>
    </source>
</evidence>
<comment type="caution">
    <text evidence="2">The sequence shown here is derived from an EMBL/GenBank/DDBJ whole genome shotgun (WGS) entry which is preliminary data.</text>
</comment>
<evidence type="ECO:0000256" key="1">
    <source>
        <dbReference type="SAM" id="MobiDB-lite"/>
    </source>
</evidence>
<gene>
    <name evidence="2" type="ORF">DH2020_003829</name>
</gene>
<feature type="region of interest" description="Disordered" evidence="1">
    <location>
        <begin position="29"/>
        <end position="52"/>
    </location>
</feature>
<reference evidence="2 3" key="1">
    <citation type="journal article" date="2021" name="Comput. Struct. Biotechnol. J.">
        <title>De novo genome assembly of the potent medicinal plant Rehmannia glutinosa using nanopore technology.</title>
        <authorList>
            <person name="Ma L."/>
            <person name="Dong C."/>
            <person name="Song C."/>
            <person name="Wang X."/>
            <person name="Zheng X."/>
            <person name="Niu Y."/>
            <person name="Chen S."/>
            <person name="Feng W."/>
        </authorList>
    </citation>
    <scope>NUCLEOTIDE SEQUENCE [LARGE SCALE GENOMIC DNA]</scope>
    <source>
        <strain evidence="2">DH-2019</strain>
    </source>
</reference>
<protein>
    <submittedName>
        <fullName evidence="2">Uncharacterized protein</fullName>
    </submittedName>
</protein>
<evidence type="ECO:0000313" key="3">
    <source>
        <dbReference type="Proteomes" id="UP001318860"/>
    </source>
</evidence>
<sequence>MASKSLRTIRLNKLNHLQSSKNTYQSEWNKARQYGSEDEPTPIQQKDERCPRKQRKWYRNSNHLFRIKSIASTIVKIVFFKTCIIQSYITQLIPQFCLASIKLSNHPLLHFGYTSKVHHQLKSANSYIQEFANFNHQAIGLRKLLRVMNVKPITSHKSRANKIQVLALARRRSRPSAGRSQAGTQKRRVAGLIGKNRRRTRGPSAQAGLIGLSGRVSCILSFNINLVRKVSYKSSLGRICRKMTMKVLGLLGVAMTVWMCRSEWRWSEFFGKHLWVVGESAMLWWESIGG</sequence>
<accession>A0ABR0XMU4</accession>
<name>A0ABR0XMU4_REHGL</name>
<keyword evidence="3" id="KW-1185">Reference proteome</keyword>
<dbReference type="EMBL" id="JABTTQ020000003">
    <property type="protein sequence ID" value="KAK6160448.1"/>
    <property type="molecule type" value="Genomic_DNA"/>
</dbReference>
<dbReference type="Proteomes" id="UP001318860">
    <property type="component" value="Unassembled WGS sequence"/>
</dbReference>
<proteinExistence type="predicted"/>
<organism evidence="2 3">
    <name type="scientific">Rehmannia glutinosa</name>
    <name type="common">Chinese foxglove</name>
    <dbReference type="NCBI Taxonomy" id="99300"/>
    <lineage>
        <taxon>Eukaryota</taxon>
        <taxon>Viridiplantae</taxon>
        <taxon>Streptophyta</taxon>
        <taxon>Embryophyta</taxon>
        <taxon>Tracheophyta</taxon>
        <taxon>Spermatophyta</taxon>
        <taxon>Magnoliopsida</taxon>
        <taxon>eudicotyledons</taxon>
        <taxon>Gunneridae</taxon>
        <taxon>Pentapetalae</taxon>
        <taxon>asterids</taxon>
        <taxon>lamiids</taxon>
        <taxon>Lamiales</taxon>
        <taxon>Orobanchaceae</taxon>
        <taxon>Rehmannieae</taxon>
        <taxon>Rehmannia</taxon>
    </lineage>
</organism>